<dbReference type="EMBL" id="JBHSDT010000004">
    <property type="protein sequence ID" value="MFC4403475.1"/>
    <property type="molecule type" value="Genomic_DNA"/>
</dbReference>
<dbReference type="SUPFAM" id="SSF141868">
    <property type="entry name" value="EAL domain-like"/>
    <property type="match status" value="1"/>
</dbReference>
<evidence type="ECO:0000313" key="6">
    <source>
        <dbReference type="EMBL" id="MFC4403475.1"/>
    </source>
</evidence>
<gene>
    <name evidence="6" type="ORF">ACFOY7_10325</name>
</gene>
<dbReference type="SMART" id="SM00267">
    <property type="entry name" value="GGDEF"/>
    <property type="match status" value="1"/>
</dbReference>
<dbReference type="SUPFAM" id="SSF55785">
    <property type="entry name" value="PYP-like sensor domain (PAS domain)"/>
    <property type="match status" value="2"/>
</dbReference>
<dbReference type="Gene3D" id="3.30.450.20">
    <property type="entry name" value="PAS domain"/>
    <property type="match status" value="2"/>
</dbReference>
<dbReference type="InterPro" id="IPR052155">
    <property type="entry name" value="Biofilm_reg_signaling"/>
</dbReference>
<protein>
    <submittedName>
        <fullName evidence="6">EAL domain-containing protein</fullName>
    </submittedName>
</protein>
<dbReference type="Pfam" id="PF00563">
    <property type="entry name" value="EAL"/>
    <property type="match status" value="1"/>
</dbReference>
<dbReference type="PANTHER" id="PTHR44757:SF2">
    <property type="entry name" value="BIOFILM ARCHITECTURE MAINTENANCE PROTEIN MBAA"/>
    <property type="match status" value="1"/>
</dbReference>
<dbReference type="PANTHER" id="PTHR44757">
    <property type="entry name" value="DIGUANYLATE CYCLASE DGCP"/>
    <property type="match status" value="1"/>
</dbReference>
<dbReference type="InterPro" id="IPR029016">
    <property type="entry name" value="GAF-like_dom_sf"/>
</dbReference>
<dbReference type="Pfam" id="PF13185">
    <property type="entry name" value="GAF_2"/>
    <property type="match status" value="1"/>
</dbReference>
<dbReference type="CDD" id="cd01948">
    <property type="entry name" value="EAL"/>
    <property type="match status" value="1"/>
</dbReference>
<dbReference type="SMART" id="SM00052">
    <property type="entry name" value="EAL"/>
    <property type="match status" value="1"/>
</dbReference>
<reference evidence="7" key="1">
    <citation type="journal article" date="2019" name="Int. J. Syst. Evol. Microbiol.">
        <title>The Global Catalogue of Microorganisms (GCM) 10K type strain sequencing project: providing services to taxonomists for standard genome sequencing and annotation.</title>
        <authorList>
            <consortium name="The Broad Institute Genomics Platform"/>
            <consortium name="The Broad Institute Genome Sequencing Center for Infectious Disease"/>
            <person name="Wu L."/>
            <person name="Ma J."/>
        </authorList>
    </citation>
    <scope>NUCLEOTIDE SEQUENCE [LARGE SCALE GENOMIC DNA]</scope>
    <source>
        <strain evidence="7">CCUG 37865</strain>
    </source>
</reference>
<feature type="domain" description="PAC" evidence="3">
    <location>
        <begin position="154"/>
        <end position="206"/>
    </location>
</feature>
<dbReference type="Gene3D" id="3.20.20.450">
    <property type="entry name" value="EAL domain"/>
    <property type="match status" value="1"/>
</dbReference>
<dbReference type="SMART" id="SM00086">
    <property type="entry name" value="PAC"/>
    <property type="match status" value="2"/>
</dbReference>
<dbReference type="NCBIfam" id="TIGR00229">
    <property type="entry name" value="sensory_box"/>
    <property type="match status" value="2"/>
</dbReference>
<dbReference type="Pfam" id="PF00990">
    <property type="entry name" value="GGDEF"/>
    <property type="match status" value="1"/>
</dbReference>
<dbReference type="Gene3D" id="3.30.450.40">
    <property type="match status" value="1"/>
</dbReference>
<feature type="transmembrane region" description="Helical" evidence="1">
    <location>
        <begin position="41"/>
        <end position="59"/>
    </location>
</feature>
<evidence type="ECO:0000313" key="7">
    <source>
        <dbReference type="Proteomes" id="UP001595882"/>
    </source>
</evidence>
<feature type="domain" description="GGDEF" evidence="5">
    <location>
        <begin position="521"/>
        <end position="650"/>
    </location>
</feature>
<evidence type="ECO:0000256" key="1">
    <source>
        <dbReference type="SAM" id="Phobius"/>
    </source>
</evidence>
<organism evidence="6 7">
    <name type="scientific">Gracilibacillus xinjiangensis</name>
    <dbReference type="NCBI Taxonomy" id="1193282"/>
    <lineage>
        <taxon>Bacteria</taxon>
        <taxon>Bacillati</taxon>
        <taxon>Bacillota</taxon>
        <taxon>Bacilli</taxon>
        <taxon>Bacillales</taxon>
        <taxon>Bacillaceae</taxon>
        <taxon>Gracilibacillus</taxon>
    </lineage>
</organism>
<dbReference type="InterPro" id="IPR029787">
    <property type="entry name" value="Nucleotide_cyclase"/>
</dbReference>
<dbReference type="SUPFAM" id="SSF55781">
    <property type="entry name" value="GAF domain-like"/>
    <property type="match status" value="1"/>
</dbReference>
<dbReference type="InterPro" id="IPR035965">
    <property type="entry name" value="PAS-like_dom_sf"/>
</dbReference>
<dbReference type="Pfam" id="PF13426">
    <property type="entry name" value="PAS_9"/>
    <property type="match status" value="1"/>
</dbReference>
<dbReference type="SMART" id="SM00065">
    <property type="entry name" value="GAF"/>
    <property type="match status" value="1"/>
</dbReference>
<keyword evidence="1" id="KW-0472">Membrane</keyword>
<dbReference type="InterPro" id="IPR001610">
    <property type="entry name" value="PAC"/>
</dbReference>
<dbReference type="InterPro" id="IPR035919">
    <property type="entry name" value="EAL_sf"/>
</dbReference>
<dbReference type="InterPro" id="IPR001633">
    <property type="entry name" value="EAL_dom"/>
</dbReference>
<evidence type="ECO:0000259" key="4">
    <source>
        <dbReference type="PROSITE" id="PS50883"/>
    </source>
</evidence>
<dbReference type="PROSITE" id="PS50883">
    <property type="entry name" value="EAL"/>
    <property type="match status" value="1"/>
</dbReference>
<feature type="transmembrane region" description="Helical" evidence="1">
    <location>
        <begin position="7"/>
        <end position="29"/>
    </location>
</feature>
<dbReference type="Proteomes" id="UP001595882">
    <property type="component" value="Unassembled WGS sequence"/>
</dbReference>
<dbReference type="RefSeq" id="WP_390251967.1">
    <property type="nucleotide sequence ID" value="NZ_JBHSDT010000004.1"/>
</dbReference>
<dbReference type="PROSITE" id="PS50112">
    <property type="entry name" value="PAS"/>
    <property type="match status" value="2"/>
</dbReference>
<feature type="domain" description="PAS" evidence="2">
    <location>
        <begin position="78"/>
        <end position="151"/>
    </location>
</feature>
<feature type="domain" description="EAL" evidence="4">
    <location>
        <begin position="660"/>
        <end position="913"/>
    </location>
</feature>
<dbReference type="SUPFAM" id="SSF55073">
    <property type="entry name" value="Nucleotide cyclase"/>
    <property type="match status" value="1"/>
</dbReference>
<evidence type="ECO:0000259" key="2">
    <source>
        <dbReference type="PROSITE" id="PS50112"/>
    </source>
</evidence>
<dbReference type="InterPro" id="IPR003018">
    <property type="entry name" value="GAF"/>
</dbReference>
<dbReference type="PROSITE" id="PS50887">
    <property type="entry name" value="GGDEF"/>
    <property type="match status" value="1"/>
</dbReference>
<feature type="domain" description="PAS" evidence="2">
    <location>
        <begin position="372"/>
        <end position="415"/>
    </location>
</feature>
<dbReference type="PROSITE" id="PS50113">
    <property type="entry name" value="PAC"/>
    <property type="match status" value="2"/>
</dbReference>
<comment type="caution">
    <text evidence="6">The sequence shown here is derived from an EMBL/GenBank/DDBJ whole genome shotgun (WGS) entry which is preliminary data.</text>
</comment>
<feature type="domain" description="PAC" evidence="3">
    <location>
        <begin position="442"/>
        <end position="493"/>
    </location>
</feature>
<dbReference type="InterPro" id="IPR000160">
    <property type="entry name" value="GGDEF_dom"/>
</dbReference>
<dbReference type="CDD" id="cd01949">
    <property type="entry name" value="GGDEF"/>
    <property type="match status" value="1"/>
</dbReference>
<proteinExistence type="predicted"/>
<dbReference type="InterPro" id="IPR043128">
    <property type="entry name" value="Rev_trsase/Diguanyl_cyclase"/>
</dbReference>
<dbReference type="Gene3D" id="3.30.70.270">
    <property type="match status" value="1"/>
</dbReference>
<keyword evidence="7" id="KW-1185">Reference proteome</keyword>
<name>A0ABV8WUE5_9BACI</name>
<keyword evidence="1" id="KW-1133">Transmembrane helix</keyword>
<accession>A0ABV8WUE5</accession>
<dbReference type="InterPro" id="IPR000014">
    <property type="entry name" value="PAS"/>
</dbReference>
<evidence type="ECO:0000259" key="3">
    <source>
        <dbReference type="PROSITE" id="PS50113"/>
    </source>
</evidence>
<keyword evidence="1" id="KW-0812">Transmembrane</keyword>
<evidence type="ECO:0000259" key="5">
    <source>
        <dbReference type="PROSITE" id="PS50887"/>
    </source>
</evidence>
<dbReference type="CDD" id="cd00130">
    <property type="entry name" value="PAS"/>
    <property type="match status" value="2"/>
</dbReference>
<dbReference type="InterPro" id="IPR000700">
    <property type="entry name" value="PAS-assoc_C"/>
</dbReference>
<dbReference type="SMART" id="SM00091">
    <property type="entry name" value="PAS"/>
    <property type="match status" value="2"/>
</dbReference>
<sequence length="927" mass="107866">MKDALRVSAVYTVAGVFWFFISDILIEYFRLNAFYQTYKELFYILLTGILLFFIVQKLNKQYERELLRRRETEKKLNESERFAGLFDHVTSGLVVTDPNQKDNPIIYVNKGFERLTGFTSKEVIGKNFDILRGGSTSESDKEKIKHAVQNKTPLQIEIGNYKKNGQFFWNELKISPITNENGAIKYFIGIQNDITERKKQSILLENQFRIIKALLTFKGQPKAFEEICLIIEEHMDYQCLIFECDQKKEKLTALASASLPSAFLEEISDFPIQKSEGVTGEAVFQKKTMVMDHVDGKMQNKKYVKIAKKYGIQSIWSTPIITAEGNVFGALTMYKKIPYHPSESELQTLETYAYIIGLVMENMQYQKQVKKSEQRYQFIADNVTDIICLLDEKKEITYISPAISQLVGEQGIEVLWEEKLPAKMINRIEKFVNYLYQVDSIETMETEVIDFKGNIHWLEIKGRKIVDENGKRNTLLVARDITSLKKYQESLDKILYYDSLTQLPNKYRLRKDLEDFIQSNHHFYFVMLDFVNMKEIKRIYGTEIWDNILLKMKNKILHLFDPAYLSRSGEDEYCFLLTEDTKSTLQGKLNQFNSMLHSPWKFDQQELMITPSIGIVFNHKQTADRMLLQAQEALQETRENGNTNIIFYEDHFSTNKQNRSVLIKKNLFKAIDNDELEVVYQPQVDTEKGKVIGFEALVRWQNNELGNVPPGEFIPIAEETGWIIPVGDYVINQVINDILYWEKEGSSFEVSINISYKQLEEGDLPRKIRERLECMEFPADRLSFEITESLLIENIDLSIVVLQQLHELGIRIEVDDFGVGYSSLSYLRKFPIDALKIDRSFVENIHRDSKELAIVQAIMEMSRALELEVIAEGVENKKQVQLLQELGCKIYQGFWFSKPLKKKDIDTVLSMIHQKKIPELLTPSPFS</sequence>
<dbReference type="Pfam" id="PF00989">
    <property type="entry name" value="PAS"/>
    <property type="match status" value="1"/>
</dbReference>
<dbReference type="InterPro" id="IPR013767">
    <property type="entry name" value="PAS_fold"/>
</dbReference>